<reference evidence="4" key="2">
    <citation type="submission" date="2023-05" db="EMBL/GenBank/DDBJ databases">
        <authorList>
            <consortium name="Lawrence Berkeley National Laboratory"/>
            <person name="Steindorff A."/>
            <person name="Hensen N."/>
            <person name="Bonometti L."/>
            <person name="Westerberg I."/>
            <person name="Brannstrom I.O."/>
            <person name="Guillou S."/>
            <person name="Cros-Aarteil S."/>
            <person name="Calhoun S."/>
            <person name="Haridas S."/>
            <person name="Kuo A."/>
            <person name="Mondo S."/>
            <person name="Pangilinan J."/>
            <person name="Riley R."/>
            <person name="Labutti K."/>
            <person name="Andreopoulos B."/>
            <person name="Lipzen A."/>
            <person name="Chen C."/>
            <person name="Yanf M."/>
            <person name="Daum C."/>
            <person name="Ng V."/>
            <person name="Clum A."/>
            <person name="Ohm R."/>
            <person name="Martin F."/>
            <person name="Silar P."/>
            <person name="Natvig D."/>
            <person name="Lalanne C."/>
            <person name="Gautier V."/>
            <person name="Ament-Velasquez S.L."/>
            <person name="Kruys A."/>
            <person name="Hutchinson M.I."/>
            <person name="Powell A.J."/>
            <person name="Barry K."/>
            <person name="Miller A.N."/>
            <person name="Grigoriev I.V."/>
            <person name="Debuchy R."/>
            <person name="Gladieux P."/>
            <person name="Thoren M.H."/>
            <person name="Johannesson H."/>
        </authorList>
    </citation>
    <scope>NUCLEOTIDE SEQUENCE</scope>
    <source>
        <strain evidence="4">CBS 123565</strain>
    </source>
</reference>
<dbReference type="PANTHER" id="PTHR14374">
    <property type="entry name" value="FOIE GRAS"/>
    <property type="match status" value="1"/>
</dbReference>
<gene>
    <name evidence="4" type="ORF">BT67DRAFT_428443</name>
</gene>
<dbReference type="AlphaFoldDB" id="A0AAN6UG15"/>
<proteinExistence type="predicted"/>
<organism evidence="4 5">
    <name type="scientific">Trichocladium antarcticum</name>
    <dbReference type="NCBI Taxonomy" id="1450529"/>
    <lineage>
        <taxon>Eukaryota</taxon>
        <taxon>Fungi</taxon>
        <taxon>Dikarya</taxon>
        <taxon>Ascomycota</taxon>
        <taxon>Pezizomycotina</taxon>
        <taxon>Sordariomycetes</taxon>
        <taxon>Sordariomycetidae</taxon>
        <taxon>Sordariales</taxon>
        <taxon>Chaetomiaceae</taxon>
        <taxon>Trichocladium</taxon>
    </lineage>
</organism>
<evidence type="ECO:0000256" key="1">
    <source>
        <dbReference type="SAM" id="MobiDB-lite"/>
    </source>
</evidence>
<feature type="domain" description="Trafficking protein particle complex subunit 11" evidence="3">
    <location>
        <begin position="344"/>
        <end position="611"/>
    </location>
</feature>
<feature type="region of interest" description="Disordered" evidence="1">
    <location>
        <begin position="269"/>
        <end position="290"/>
    </location>
</feature>
<comment type="caution">
    <text evidence="4">The sequence shown here is derived from an EMBL/GenBank/DDBJ whole genome shotgun (WGS) entry which is preliminary data.</text>
</comment>
<name>A0AAN6UG15_9PEZI</name>
<evidence type="ECO:0000313" key="5">
    <source>
        <dbReference type="Proteomes" id="UP001304895"/>
    </source>
</evidence>
<evidence type="ECO:0000259" key="2">
    <source>
        <dbReference type="Pfam" id="PF07919"/>
    </source>
</evidence>
<dbReference type="PANTHER" id="PTHR14374:SF0">
    <property type="entry name" value="TRAFFICKING PROTEIN PARTICLE COMPLEX SUBUNIT 11"/>
    <property type="match status" value="1"/>
</dbReference>
<dbReference type="InterPro" id="IPR012880">
    <property type="entry name" value="Gryzun"/>
</dbReference>
<accession>A0AAN6UG15</accession>
<evidence type="ECO:0000259" key="3">
    <source>
        <dbReference type="Pfam" id="PF11817"/>
    </source>
</evidence>
<dbReference type="Proteomes" id="UP001304895">
    <property type="component" value="Unassembled WGS sequence"/>
</dbReference>
<feature type="domain" description="Gryzun putative trafficking through Golgi" evidence="2">
    <location>
        <begin position="641"/>
        <end position="1256"/>
    </location>
</feature>
<keyword evidence="5" id="KW-1185">Reference proteome</keyword>
<protein>
    <submittedName>
        <fullName evidence="4">Uncharacterized protein</fullName>
    </submittedName>
</protein>
<evidence type="ECO:0000313" key="4">
    <source>
        <dbReference type="EMBL" id="KAK4130966.1"/>
    </source>
</evidence>
<dbReference type="EMBL" id="MU853429">
    <property type="protein sequence ID" value="KAK4130966.1"/>
    <property type="molecule type" value="Genomic_DNA"/>
</dbReference>
<dbReference type="Pfam" id="PF07919">
    <property type="entry name" value="Gryzun"/>
    <property type="match status" value="1"/>
</dbReference>
<sequence>MDEYPAGSLDHTVPFLLTLGTCTATPAPHDAVLSAALQDQAILIRSELAALDSDQAHALLRYMHDRDASRLPCNGRDEAARKYRLRIRTAERSLLLPPRHARIPDGIELPAPAPAPPAVLHSPYSPLSPVSPLYPDGLIDTQWIRKHQDLVPSVLLCFYTLVSDPTLATLWDNKIKTDVNNLRAQLGQSGYKTRLAVVLLSDQVIPSPADGVPERLEAIRRGCGLDPKLLFLVPPGDPPQELERAAENMLTTLYSVAVEYYRDLGRHSRKKRSRGIAPQPTVPPTSGTSQTLSLAGWNVRYDFKSAVFAEYRLEMDVALRSFEQAYENLLSSEVMELIPSWSPRWNEARFLADVIAVRCIRCLLWNGQHSAATRRWQLHRERIADFVDRRGRGTSNYGWEAWEARWAVVMAHLVEQADIPEFAPATLRLYLPPEKSARGERLQPWELLHHTGYWYRLAAKHLHLRRAFARAMPESDRRSPSDSPASQVAKSAFMYDTYMCPDPYEEYPLRRTGVDHGQLIVDRLTRARSEFLKRRQTRFAAEAALECARELGLAQDWKGVIELLRPIWKELPFRAEGWISIMEELNWALRTAAAEVGDAELVLLLDWELLSQNFTKRPNWHYDITKSLRGIIPKPKSKPSVSISDGQLLSFISASFLFKDAEGKAGQSVRSQLCIKSSAHPGAAPLVLSSLQVSFNRSVDSITVQHQVNGKGTQQRRGNVALSTVILARQLDDDAKPEPTALDEADSGVSLSGSADLTLIPGHSLVLNMEIPLREPGETRADSLVLNLESEEFDLRQSLVFRERSNANLWYISAAATKLVAHPHPLALRVLPRPPKMEVRCPVWKEQCYTDEPVSLEFEVENGEDIEALSKLDVRLFGETPPTFTLDIPGRASETSSSARSEESRLSSIQLGAIPSTKTLSVRLSLPPIERSSRYDLTLKVTYFLPTDPGTPISQTAVFQLNVVNPFEANYDLLPRVHPSPWPSLFDPDGVAPLPDNDDETAYSHLPPKGISQSWSLITRYASFASEPLRVTDIDIAIQPSPAAFRCTSTKRTKLPASGAGTLIHPKTIEEAAFDLVAQKPTVDDRSASPLDVSLTIKWTRPDTDPSSSSSQINTTTLPIPRFTLFGTEPRVLASVTHSPLPATRLVTLTLRITIENASNHFLTFGLAMEPSEAFAFSGPKQTTLNLLPVSRRGVEYRLLPLDDPDEAGEGEGEGEGWWIRPGLVVRDKYFQKVLRVVAAGEGVRAGKEGFEVWVPGKRGVEG</sequence>
<dbReference type="Pfam" id="PF11817">
    <property type="entry name" value="Foie-gras_1"/>
    <property type="match status" value="1"/>
</dbReference>
<reference evidence="4" key="1">
    <citation type="journal article" date="2023" name="Mol. Phylogenet. Evol.">
        <title>Genome-scale phylogeny and comparative genomics of the fungal order Sordariales.</title>
        <authorList>
            <person name="Hensen N."/>
            <person name="Bonometti L."/>
            <person name="Westerberg I."/>
            <person name="Brannstrom I.O."/>
            <person name="Guillou S."/>
            <person name="Cros-Aarteil S."/>
            <person name="Calhoun S."/>
            <person name="Haridas S."/>
            <person name="Kuo A."/>
            <person name="Mondo S."/>
            <person name="Pangilinan J."/>
            <person name="Riley R."/>
            <person name="LaButti K."/>
            <person name="Andreopoulos B."/>
            <person name="Lipzen A."/>
            <person name="Chen C."/>
            <person name="Yan M."/>
            <person name="Daum C."/>
            <person name="Ng V."/>
            <person name="Clum A."/>
            <person name="Steindorff A."/>
            <person name="Ohm R.A."/>
            <person name="Martin F."/>
            <person name="Silar P."/>
            <person name="Natvig D.O."/>
            <person name="Lalanne C."/>
            <person name="Gautier V."/>
            <person name="Ament-Velasquez S.L."/>
            <person name="Kruys A."/>
            <person name="Hutchinson M.I."/>
            <person name="Powell A.J."/>
            <person name="Barry K."/>
            <person name="Miller A.N."/>
            <person name="Grigoriev I.V."/>
            <person name="Debuchy R."/>
            <person name="Gladieux P."/>
            <person name="Hiltunen Thoren M."/>
            <person name="Johannesson H."/>
        </authorList>
    </citation>
    <scope>NUCLEOTIDE SEQUENCE</scope>
    <source>
        <strain evidence="4">CBS 123565</strain>
    </source>
</reference>
<dbReference type="InterPro" id="IPR021773">
    <property type="entry name" value="TPC11"/>
</dbReference>